<dbReference type="EMBL" id="KV878582">
    <property type="protein sequence ID" value="OJJ63845.1"/>
    <property type="molecule type" value="Genomic_DNA"/>
</dbReference>
<dbReference type="GeneID" id="63767347"/>
<proteinExistence type="predicted"/>
<dbReference type="Proteomes" id="UP000184356">
    <property type="component" value="Unassembled WGS sequence"/>
</dbReference>
<dbReference type="RefSeq" id="XP_040707651.1">
    <property type="nucleotide sequence ID" value="XM_040851274.1"/>
</dbReference>
<name>A0A1L9TWR9_9EURO</name>
<reference evidence="2" key="1">
    <citation type="journal article" date="2017" name="Genome Biol.">
        <title>Comparative genomics reveals high biological diversity and specific adaptations in the industrially and medically important fungal genus Aspergillus.</title>
        <authorList>
            <person name="de Vries R.P."/>
            <person name="Riley R."/>
            <person name="Wiebenga A."/>
            <person name="Aguilar-Osorio G."/>
            <person name="Amillis S."/>
            <person name="Uchima C.A."/>
            <person name="Anderluh G."/>
            <person name="Asadollahi M."/>
            <person name="Askin M."/>
            <person name="Barry K."/>
            <person name="Battaglia E."/>
            <person name="Bayram O."/>
            <person name="Benocci T."/>
            <person name="Braus-Stromeyer S.A."/>
            <person name="Caldana C."/>
            <person name="Canovas D."/>
            <person name="Cerqueira G.C."/>
            <person name="Chen F."/>
            <person name="Chen W."/>
            <person name="Choi C."/>
            <person name="Clum A."/>
            <person name="Dos Santos R.A."/>
            <person name="Damasio A.R."/>
            <person name="Diallinas G."/>
            <person name="Emri T."/>
            <person name="Fekete E."/>
            <person name="Flipphi M."/>
            <person name="Freyberg S."/>
            <person name="Gallo A."/>
            <person name="Gournas C."/>
            <person name="Habgood R."/>
            <person name="Hainaut M."/>
            <person name="Harispe M.L."/>
            <person name="Henrissat B."/>
            <person name="Hilden K.S."/>
            <person name="Hope R."/>
            <person name="Hossain A."/>
            <person name="Karabika E."/>
            <person name="Karaffa L."/>
            <person name="Karanyi Z."/>
            <person name="Krasevec N."/>
            <person name="Kuo A."/>
            <person name="Kusch H."/>
            <person name="LaButti K."/>
            <person name="Lagendijk E.L."/>
            <person name="Lapidus A."/>
            <person name="Levasseur A."/>
            <person name="Lindquist E."/>
            <person name="Lipzen A."/>
            <person name="Logrieco A.F."/>
            <person name="MacCabe A."/>
            <person name="Maekelae M.R."/>
            <person name="Malavazi I."/>
            <person name="Melin P."/>
            <person name="Meyer V."/>
            <person name="Mielnichuk N."/>
            <person name="Miskei M."/>
            <person name="Molnar A.P."/>
            <person name="Mule G."/>
            <person name="Ngan C.Y."/>
            <person name="Orejas M."/>
            <person name="Orosz E."/>
            <person name="Ouedraogo J.P."/>
            <person name="Overkamp K.M."/>
            <person name="Park H.-S."/>
            <person name="Perrone G."/>
            <person name="Piumi F."/>
            <person name="Punt P.J."/>
            <person name="Ram A.F."/>
            <person name="Ramon A."/>
            <person name="Rauscher S."/>
            <person name="Record E."/>
            <person name="Riano-Pachon D.M."/>
            <person name="Robert V."/>
            <person name="Roehrig J."/>
            <person name="Ruller R."/>
            <person name="Salamov A."/>
            <person name="Salih N.S."/>
            <person name="Samson R.A."/>
            <person name="Sandor E."/>
            <person name="Sanguinetti M."/>
            <person name="Schuetze T."/>
            <person name="Sepcic K."/>
            <person name="Shelest E."/>
            <person name="Sherlock G."/>
            <person name="Sophianopoulou V."/>
            <person name="Squina F.M."/>
            <person name="Sun H."/>
            <person name="Susca A."/>
            <person name="Todd R.B."/>
            <person name="Tsang A."/>
            <person name="Unkles S.E."/>
            <person name="van de Wiele N."/>
            <person name="van Rossen-Uffink D."/>
            <person name="Oliveira J.V."/>
            <person name="Vesth T.C."/>
            <person name="Visser J."/>
            <person name="Yu J.-H."/>
            <person name="Zhou M."/>
            <person name="Andersen M.R."/>
            <person name="Archer D.B."/>
            <person name="Baker S.E."/>
            <person name="Benoit I."/>
            <person name="Brakhage A.A."/>
            <person name="Braus G.H."/>
            <person name="Fischer R."/>
            <person name="Frisvad J.C."/>
            <person name="Goldman G.H."/>
            <person name="Houbraken J."/>
            <person name="Oakley B."/>
            <person name="Pocsi I."/>
            <person name="Scazzocchio C."/>
            <person name="Seiboth B."/>
            <person name="vanKuyk P.A."/>
            <person name="Wortman J."/>
            <person name="Dyer P.S."/>
            <person name="Grigoriev I.V."/>
        </authorList>
    </citation>
    <scope>NUCLEOTIDE SEQUENCE [LARGE SCALE GENOMIC DNA]</scope>
    <source>
        <strain evidence="2">CBS 593.65</strain>
    </source>
</reference>
<evidence type="ECO:0000313" key="2">
    <source>
        <dbReference type="Proteomes" id="UP000184356"/>
    </source>
</evidence>
<protein>
    <submittedName>
        <fullName evidence="1">Uncharacterized protein</fullName>
    </submittedName>
</protein>
<sequence length="84" mass="9380">MLHTQQVGDCEVPALWLSTIISRLRRRVRLDSATITIWAASSITAVCFNALDKSSQIAHLVSPRLASFCVARCDNHLLLRLGYQ</sequence>
<evidence type="ECO:0000313" key="1">
    <source>
        <dbReference type="EMBL" id="OJJ63845.1"/>
    </source>
</evidence>
<gene>
    <name evidence="1" type="ORF">ASPSYDRAFT_83889</name>
</gene>
<accession>A0A1L9TWR9</accession>
<dbReference type="AlphaFoldDB" id="A0A1L9TWR9"/>
<organism evidence="1 2">
    <name type="scientific">Aspergillus sydowii CBS 593.65</name>
    <dbReference type="NCBI Taxonomy" id="1036612"/>
    <lineage>
        <taxon>Eukaryota</taxon>
        <taxon>Fungi</taxon>
        <taxon>Dikarya</taxon>
        <taxon>Ascomycota</taxon>
        <taxon>Pezizomycotina</taxon>
        <taxon>Eurotiomycetes</taxon>
        <taxon>Eurotiomycetidae</taxon>
        <taxon>Eurotiales</taxon>
        <taxon>Aspergillaceae</taxon>
        <taxon>Aspergillus</taxon>
        <taxon>Aspergillus subgen. Nidulantes</taxon>
    </lineage>
</organism>
<dbReference type="VEuPathDB" id="FungiDB:ASPSYDRAFT_83889"/>
<keyword evidence="2" id="KW-1185">Reference proteome</keyword>